<keyword evidence="5 13" id="KW-0349">Heme</keyword>
<evidence type="ECO:0000313" key="16">
    <source>
        <dbReference type="EMBL" id="TCD60834.1"/>
    </source>
</evidence>
<evidence type="ECO:0000256" key="2">
    <source>
        <dbReference type="ARBA" id="ARBA00004167"/>
    </source>
</evidence>
<dbReference type="PROSITE" id="PS00086">
    <property type="entry name" value="CYTOCHROME_P450"/>
    <property type="match status" value="1"/>
</dbReference>
<evidence type="ECO:0000256" key="13">
    <source>
        <dbReference type="PIRSR" id="PIRSR602401-1"/>
    </source>
</evidence>
<evidence type="ECO:0000256" key="3">
    <source>
        <dbReference type="ARBA" id="ARBA00005179"/>
    </source>
</evidence>
<dbReference type="InterPro" id="IPR001128">
    <property type="entry name" value="Cyt_P450"/>
</dbReference>
<keyword evidence="10 13" id="KW-0408">Iron</keyword>
<dbReference type="InterPro" id="IPR050364">
    <property type="entry name" value="Cytochrome_P450_fung"/>
</dbReference>
<evidence type="ECO:0000256" key="1">
    <source>
        <dbReference type="ARBA" id="ARBA00001971"/>
    </source>
</evidence>
<dbReference type="InterPro" id="IPR017972">
    <property type="entry name" value="Cyt_P450_CS"/>
</dbReference>
<keyword evidence="15" id="KW-0732">Signal</keyword>
<dbReference type="GO" id="GO:0020037">
    <property type="term" value="F:heme binding"/>
    <property type="evidence" value="ECO:0007669"/>
    <property type="project" value="InterPro"/>
</dbReference>
<feature type="binding site" description="axial binding residue" evidence="13">
    <location>
        <position position="427"/>
    </location>
    <ligand>
        <name>heme</name>
        <dbReference type="ChEBI" id="CHEBI:30413"/>
    </ligand>
    <ligandPart>
        <name>Fe</name>
        <dbReference type="ChEBI" id="CHEBI:18248"/>
    </ligandPart>
</feature>
<name>A0A4R0REG7_9APHY</name>
<evidence type="ECO:0000313" key="17">
    <source>
        <dbReference type="Proteomes" id="UP000292702"/>
    </source>
</evidence>
<protein>
    <recommendedName>
        <fullName evidence="18">Cytochrome P450</fullName>
    </recommendedName>
</protein>
<keyword evidence="6" id="KW-0812">Transmembrane</keyword>
<dbReference type="PANTHER" id="PTHR46300">
    <property type="entry name" value="P450, PUTATIVE (EUROFUNG)-RELATED-RELATED"/>
    <property type="match status" value="1"/>
</dbReference>
<dbReference type="PRINTS" id="PR00385">
    <property type="entry name" value="P450"/>
</dbReference>
<dbReference type="OrthoDB" id="1055148at2759"/>
<evidence type="ECO:0000256" key="6">
    <source>
        <dbReference type="ARBA" id="ARBA00022692"/>
    </source>
</evidence>
<comment type="cofactor">
    <cofactor evidence="1 13">
        <name>heme</name>
        <dbReference type="ChEBI" id="CHEBI:30413"/>
    </cofactor>
</comment>
<evidence type="ECO:0000256" key="4">
    <source>
        <dbReference type="ARBA" id="ARBA00010617"/>
    </source>
</evidence>
<comment type="subcellular location">
    <subcellularLocation>
        <location evidence="2">Membrane</location>
        <topology evidence="2">Single-pass membrane protein</topology>
    </subcellularLocation>
</comment>
<reference evidence="16 17" key="1">
    <citation type="submission" date="2018-11" db="EMBL/GenBank/DDBJ databases">
        <title>Genome assembly of Steccherinum ochraceum LE-BIN_3174, the white-rot fungus of the Steccherinaceae family (The Residual Polyporoid clade, Polyporales, Basidiomycota).</title>
        <authorList>
            <person name="Fedorova T.V."/>
            <person name="Glazunova O.A."/>
            <person name="Landesman E.O."/>
            <person name="Moiseenko K.V."/>
            <person name="Psurtseva N.V."/>
            <person name="Savinova O.S."/>
            <person name="Shakhova N.V."/>
            <person name="Tyazhelova T.V."/>
            <person name="Vasina D.V."/>
        </authorList>
    </citation>
    <scope>NUCLEOTIDE SEQUENCE [LARGE SCALE GENOMIC DNA]</scope>
    <source>
        <strain evidence="16 17">LE-BIN_3174</strain>
    </source>
</reference>
<dbReference type="PANTHER" id="PTHR46300:SF7">
    <property type="entry name" value="P450, PUTATIVE (EUROFUNG)-RELATED"/>
    <property type="match status" value="1"/>
</dbReference>
<dbReference type="GO" id="GO:0016020">
    <property type="term" value="C:membrane"/>
    <property type="evidence" value="ECO:0007669"/>
    <property type="project" value="UniProtKB-SubCell"/>
</dbReference>
<dbReference type="GO" id="GO:0004497">
    <property type="term" value="F:monooxygenase activity"/>
    <property type="evidence" value="ECO:0007669"/>
    <property type="project" value="UniProtKB-KW"/>
</dbReference>
<evidence type="ECO:0000256" key="8">
    <source>
        <dbReference type="ARBA" id="ARBA00022989"/>
    </source>
</evidence>
<dbReference type="InterPro" id="IPR002401">
    <property type="entry name" value="Cyt_P450_E_grp-I"/>
</dbReference>
<dbReference type="InterPro" id="IPR036396">
    <property type="entry name" value="Cyt_P450_sf"/>
</dbReference>
<evidence type="ECO:0000256" key="9">
    <source>
        <dbReference type="ARBA" id="ARBA00023002"/>
    </source>
</evidence>
<accession>A0A4R0REG7</accession>
<dbReference type="STRING" id="92696.A0A4R0REG7"/>
<keyword evidence="11 14" id="KW-0503">Monooxygenase</keyword>
<sequence>MDGRVVSVSLLALAVFVAFRRRRGVRGATPPGPPQIPIIGNILPVNEPWEALRLYALQYGAFYVLRVLSTNIFVVNTVEAASELCETRWSSYSQRIPMKMPELSGMNEGILFETNPLRLRQARRLVALGIGPRELDKYRSQLRTHVVSYLGRLLEDPDEYRRHIRNLPISMMLEIAYGYKSQDDDDPFVLGAKTLVENYAEASSLSNYIVSQSELLVARVPSWVPGAGFQRKAAAWKDQANDITEKVYRFTTTSIAEDTAIPSVVSKALESHDPYEKHVIAKSAMQMVSGGADTTISTITTFVLAMVLYPEVQKKAQAEIDKVVGLDRLPVFGDREDLPYIDALLRELLRWHPPIPTVPRTTTKDDVYEGYFIPEGSFVLINFWAMLCNEEVFLDAKTLKPERWLGVEVTKEIDPLFIAFGFGRRECPAKVMAVELVFTVMIHMLAVFDISKARDAQGIEITPSETFDNGSICAPLPFPCTIKPRSVQHAQVLQQNLEALK</sequence>
<evidence type="ECO:0008006" key="18">
    <source>
        <dbReference type="Google" id="ProtNLM"/>
    </source>
</evidence>
<keyword evidence="12" id="KW-0472">Membrane</keyword>
<dbReference type="GO" id="GO:0005506">
    <property type="term" value="F:iron ion binding"/>
    <property type="evidence" value="ECO:0007669"/>
    <property type="project" value="InterPro"/>
</dbReference>
<dbReference type="SUPFAM" id="SSF48264">
    <property type="entry name" value="Cytochrome P450"/>
    <property type="match status" value="1"/>
</dbReference>
<evidence type="ECO:0000256" key="7">
    <source>
        <dbReference type="ARBA" id="ARBA00022723"/>
    </source>
</evidence>
<comment type="pathway">
    <text evidence="3">Secondary metabolite biosynthesis.</text>
</comment>
<dbReference type="PRINTS" id="PR00463">
    <property type="entry name" value="EP450I"/>
</dbReference>
<dbReference type="Gene3D" id="1.10.630.10">
    <property type="entry name" value="Cytochrome P450"/>
    <property type="match status" value="1"/>
</dbReference>
<dbReference type="GO" id="GO:0016705">
    <property type="term" value="F:oxidoreductase activity, acting on paired donors, with incorporation or reduction of molecular oxygen"/>
    <property type="evidence" value="ECO:0007669"/>
    <property type="project" value="InterPro"/>
</dbReference>
<keyword evidence="17" id="KW-1185">Reference proteome</keyword>
<proteinExistence type="inferred from homology"/>
<dbReference type="AlphaFoldDB" id="A0A4R0REG7"/>
<feature type="signal peptide" evidence="15">
    <location>
        <begin position="1"/>
        <end position="27"/>
    </location>
</feature>
<feature type="chain" id="PRO_5020342691" description="Cytochrome P450" evidence="15">
    <location>
        <begin position="28"/>
        <end position="501"/>
    </location>
</feature>
<evidence type="ECO:0000256" key="5">
    <source>
        <dbReference type="ARBA" id="ARBA00022617"/>
    </source>
</evidence>
<keyword evidence="7 13" id="KW-0479">Metal-binding</keyword>
<keyword evidence="8" id="KW-1133">Transmembrane helix</keyword>
<dbReference type="EMBL" id="RWJN01000538">
    <property type="protein sequence ID" value="TCD60834.1"/>
    <property type="molecule type" value="Genomic_DNA"/>
</dbReference>
<comment type="caution">
    <text evidence="16">The sequence shown here is derived from an EMBL/GenBank/DDBJ whole genome shotgun (WGS) entry which is preliminary data.</text>
</comment>
<evidence type="ECO:0000256" key="15">
    <source>
        <dbReference type="SAM" id="SignalP"/>
    </source>
</evidence>
<evidence type="ECO:0000256" key="11">
    <source>
        <dbReference type="ARBA" id="ARBA00023033"/>
    </source>
</evidence>
<evidence type="ECO:0000256" key="10">
    <source>
        <dbReference type="ARBA" id="ARBA00023004"/>
    </source>
</evidence>
<evidence type="ECO:0000256" key="12">
    <source>
        <dbReference type="ARBA" id="ARBA00023136"/>
    </source>
</evidence>
<comment type="similarity">
    <text evidence="4 14">Belongs to the cytochrome P450 family.</text>
</comment>
<gene>
    <name evidence="16" type="ORF">EIP91_009423</name>
</gene>
<dbReference type="Proteomes" id="UP000292702">
    <property type="component" value="Unassembled WGS sequence"/>
</dbReference>
<organism evidence="16 17">
    <name type="scientific">Steccherinum ochraceum</name>
    <dbReference type="NCBI Taxonomy" id="92696"/>
    <lineage>
        <taxon>Eukaryota</taxon>
        <taxon>Fungi</taxon>
        <taxon>Dikarya</taxon>
        <taxon>Basidiomycota</taxon>
        <taxon>Agaricomycotina</taxon>
        <taxon>Agaricomycetes</taxon>
        <taxon>Polyporales</taxon>
        <taxon>Steccherinaceae</taxon>
        <taxon>Steccherinum</taxon>
    </lineage>
</organism>
<dbReference type="Pfam" id="PF00067">
    <property type="entry name" value="p450"/>
    <property type="match status" value="1"/>
</dbReference>
<evidence type="ECO:0000256" key="14">
    <source>
        <dbReference type="RuleBase" id="RU000461"/>
    </source>
</evidence>
<keyword evidence="9 14" id="KW-0560">Oxidoreductase</keyword>